<evidence type="ECO:0000256" key="3">
    <source>
        <dbReference type="ARBA" id="ARBA00022803"/>
    </source>
</evidence>
<dbReference type="Proteomes" id="UP000039324">
    <property type="component" value="Unassembled WGS sequence"/>
</dbReference>
<dbReference type="STRING" id="37360.A0A0G4IQM2"/>
<dbReference type="GO" id="GO:0005680">
    <property type="term" value="C:anaphase-promoting complex"/>
    <property type="evidence" value="ECO:0007669"/>
    <property type="project" value="TreeGrafter"/>
</dbReference>
<evidence type="ECO:0000256" key="5">
    <source>
        <dbReference type="ARBA" id="ARBA00038210"/>
    </source>
</evidence>
<feature type="compositionally biased region" description="Polar residues" evidence="7">
    <location>
        <begin position="290"/>
        <end position="301"/>
    </location>
</feature>
<feature type="repeat" description="TPR" evidence="6">
    <location>
        <begin position="633"/>
        <end position="666"/>
    </location>
</feature>
<keyword evidence="2" id="KW-0677">Repeat</keyword>
<dbReference type="EMBL" id="CDSF01000079">
    <property type="protein sequence ID" value="CEO97628.1"/>
    <property type="molecule type" value="Genomic_DNA"/>
</dbReference>
<feature type="non-terminal residue" evidence="8">
    <location>
        <position position="1"/>
    </location>
</feature>
<dbReference type="PROSITE" id="PS50005">
    <property type="entry name" value="TPR"/>
    <property type="match status" value="6"/>
</dbReference>
<feature type="repeat" description="TPR" evidence="6">
    <location>
        <begin position="497"/>
        <end position="530"/>
    </location>
</feature>
<keyword evidence="4" id="KW-0539">Nucleus</keyword>
<evidence type="ECO:0000313" key="9">
    <source>
        <dbReference type="Proteomes" id="UP000039324"/>
    </source>
</evidence>
<comment type="similarity">
    <text evidence="5">Belongs to the APC3/CDC27 family.</text>
</comment>
<name>A0A0G4IQM2_PLABS</name>
<dbReference type="Pfam" id="PF13181">
    <property type="entry name" value="TPR_8"/>
    <property type="match status" value="2"/>
</dbReference>
<accession>A0A0G4IQM2</accession>
<dbReference type="Gene3D" id="1.25.40.10">
    <property type="entry name" value="Tetratricopeptide repeat domain"/>
    <property type="match status" value="4"/>
</dbReference>
<evidence type="ECO:0000313" key="8">
    <source>
        <dbReference type="EMBL" id="CEO97628.1"/>
    </source>
</evidence>
<gene>
    <name evidence="8" type="ORF">PBRA_000973</name>
</gene>
<dbReference type="Pfam" id="PF00515">
    <property type="entry name" value="TPR_1"/>
    <property type="match status" value="1"/>
</dbReference>
<reference evidence="8 9" key="1">
    <citation type="submission" date="2015-02" db="EMBL/GenBank/DDBJ databases">
        <authorList>
            <person name="Chooi Y.-H."/>
        </authorList>
    </citation>
    <scope>NUCLEOTIDE SEQUENCE [LARGE SCALE GENOMIC DNA]</scope>
    <source>
        <strain evidence="8">E3</strain>
    </source>
</reference>
<dbReference type="Pfam" id="PF14559">
    <property type="entry name" value="TPR_19"/>
    <property type="match status" value="1"/>
</dbReference>
<dbReference type="GO" id="GO:0051301">
    <property type="term" value="P:cell division"/>
    <property type="evidence" value="ECO:0007669"/>
    <property type="project" value="TreeGrafter"/>
</dbReference>
<dbReference type="GO" id="GO:0005737">
    <property type="term" value="C:cytoplasm"/>
    <property type="evidence" value="ECO:0007669"/>
    <property type="project" value="TreeGrafter"/>
</dbReference>
<evidence type="ECO:0000256" key="7">
    <source>
        <dbReference type="SAM" id="MobiDB-lite"/>
    </source>
</evidence>
<comment type="subcellular location">
    <subcellularLocation>
        <location evidence="1">Nucleus</location>
    </subcellularLocation>
</comment>
<dbReference type="Pfam" id="PF13432">
    <property type="entry name" value="TPR_16"/>
    <property type="match status" value="1"/>
</dbReference>
<dbReference type="Pfam" id="PF12895">
    <property type="entry name" value="ANAPC3"/>
    <property type="match status" value="1"/>
</dbReference>
<dbReference type="GO" id="GO:0016567">
    <property type="term" value="P:protein ubiquitination"/>
    <property type="evidence" value="ECO:0007669"/>
    <property type="project" value="TreeGrafter"/>
</dbReference>
<dbReference type="OrthoDB" id="329563at2759"/>
<dbReference type="PANTHER" id="PTHR12558:SF13">
    <property type="entry name" value="CELL DIVISION CYCLE PROTEIN 27 HOMOLOG"/>
    <property type="match status" value="1"/>
</dbReference>
<evidence type="ECO:0000256" key="1">
    <source>
        <dbReference type="ARBA" id="ARBA00004123"/>
    </source>
</evidence>
<dbReference type="GO" id="GO:0031145">
    <property type="term" value="P:anaphase-promoting complex-dependent catabolic process"/>
    <property type="evidence" value="ECO:0007669"/>
    <property type="project" value="TreeGrafter"/>
</dbReference>
<dbReference type="SMART" id="SM00028">
    <property type="entry name" value="TPR"/>
    <property type="match status" value="9"/>
</dbReference>
<dbReference type="AlphaFoldDB" id="A0A0G4IQM2"/>
<dbReference type="InterPro" id="IPR019734">
    <property type="entry name" value="TPR_rpt"/>
</dbReference>
<evidence type="ECO:0000256" key="6">
    <source>
        <dbReference type="PROSITE-ProRule" id="PRU00339"/>
    </source>
</evidence>
<dbReference type="FunFam" id="1.25.40.10:FF:000018">
    <property type="entry name" value="Cell division cycle protein 27 homolog B"/>
    <property type="match status" value="1"/>
</dbReference>
<feature type="repeat" description="TPR" evidence="6">
    <location>
        <begin position="531"/>
        <end position="564"/>
    </location>
</feature>
<proteinExistence type="inferred from homology"/>
<keyword evidence="9" id="KW-1185">Reference proteome</keyword>
<dbReference type="OMA" id="TCTRIMK"/>
<evidence type="ECO:0000256" key="2">
    <source>
        <dbReference type="ARBA" id="ARBA00022737"/>
    </source>
</evidence>
<dbReference type="PANTHER" id="PTHR12558">
    <property type="entry name" value="CELL DIVISION CYCLE 16,23,27"/>
    <property type="match status" value="1"/>
</dbReference>
<feature type="region of interest" description="Disordered" evidence="7">
    <location>
        <begin position="194"/>
        <end position="345"/>
    </location>
</feature>
<dbReference type="InterPro" id="IPR011990">
    <property type="entry name" value="TPR-like_helical_dom_sf"/>
</dbReference>
<feature type="repeat" description="TPR" evidence="6">
    <location>
        <begin position="395"/>
        <end position="428"/>
    </location>
</feature>
<feature type="compositionally biased region" description="Low complexity" evidence="7">
    <location>
        <begin position="199"/>
        <end position="218"/>
    </location>
</feature>
<feature type="repeat" description="TPR" evidence="6">
    <location>
        <begin position="463"/>
        <end position="496"/>
    </location>
</feature>
<protein>
    <submittedName>
        <fullName evidence="8">Uncharacterized protein</fullName>
    </submittedName>
</protein>
<keyword evidence="3 6" id="KW-0802">TPR repeat</keyword>
<dbReference type="PROSITE" id="PS50293">
    <property type="entry name" value="TPR_REGION"/>
    <property type="match status" value="2"/>
</dbReference>
<feature type="compositionally biased region" description="Basic and acidic residues" evidence="7">
    <location>
        <begin position="307"/>
        <end position="324"/>
    </location>
</feature>
<feature type="repeat" description="TPR" evidence="6">
    <location>
        <begin position="565"/>
        <end position="598"/>
    </location>
</feature>
<feature type="compositionally biased region" description="Polar residues" evidence="7">
    <location>
        <begin position="225"/>
        <end position="238"/>
    </location>
</feature>
<dbReference type="GO" id="GO:0007091">
    <property type="term" value="P:metaphase/anaphase transition of mitotic cell cycle"/>
    <property type="evidence" value="ECO:0007669"/>
    <property type="project" value="TreeGrafter"/>
</dbReference>
<evidence type="ECO:0000256" key="4">
    <source>
        <dbReference type="ARBA" id="ARBA00023242"/>
    </source>
</evidence>
<sequence>LGVALRRRRRRRRRRRMEVDDDATQEVVMDRIEAYADAFDYDGAVWWCERLFASAPTLPNLLRLVQVHLRAHRPARAYGILSTYQASPDDPVALDRKRRFALATACFQLGKLTEAEKCLSETIPSYYAAASSIDADQVPGGANGLYLLGRICLKQNRRTHALTYFARCVEVDRLHWSAYAQMCQMGAAHPNACRIDPVQPGQPREPIQQQQQPSLPSPAALGFRTPQSNPPRTSQFLSQMADEFEETPLSKPPPTRRSRASRLDCAITPGPPRPALVLPGSRTPRRSERLSFSSVADSTDQALGERVAGRGERLRRSTRQEKTQARAPGRPATARVAPGETPDRPLDMSEPFATATSLPQVVANATEGYRLLCAYQCQEAIDTFMRLPECHFNTSWVLAQVGRAYFELNKYQKSIDMFEAACRVDPCLTSGLEVYSTALWQLKREVQLSFLAQRAVECDRLSPSAWLAVGNCFSLQKEHDTALKFFQRAIQLDPSCAYAYTLSAHEYIANEDFDKAVAGFRNAIRIDEQHYNAWYGLGAIYYRQEKFDVAAYHFRRAIKINPRNSVLECYLGMVLHANKQYDEALHHLQRSCDLEPANLLPRFQKANVFFSMEDYDAAMEELQYLADVAPREASVHFLMGKISKKRGQLGGALMHFLTCLDLDPKDRNLVKSAIDKLHSSSPDLDDPSDDDEF</sequence>
<dbReference type="SUPFAM" id="SSF48452">
    <property type="entry name" value="TPR-like"/>
    <property type="match status" value="3"/>
</dbReference>
<organism evidence="8 9">
    <name type="scientific">Plasmodiophora brassicae</name>
    <name type="common">Clubroot disease agent</name>
    <dbReference type="NCBI Taxonomy" id="37360"/>
    <lineage>
        <taxon>Eukaryota</taxon>
        <taxon>Sar</taxon>
        <taxon>Rhizaria</taxon>
        <taxon>Endomyxa</taxon>
        <taxon>Phytomyxea</taxon>
        <taxon>Plasmodiophorida</taxon>
        <taxon>Plasmodiophoridae</taxon>
        <taxon>Plasmodiophora</taxon>
    </lineage>
</organism>